<dbReference type="Proteomes" id="UP001239462">
    <property type="component" value="Unassembled WGS sequence"/>
</dbReference>
<organism evidence="1 2">
    <name type="scientific">Roseiconus lacunae</name>
    <dbReference type="NCBI Taxonomy" id="2605694"/>
    <lineage>
        <taxon>Bacteria</taxon>
        <taxon>Pseudomonadati</taxon>
        <taxon>Planctomycetota</taxon>
        <taxon>Planctomycetia</taxon>
        <taxon>Pirellulales</taxon>
        <taxon>Pirellulaceae</taxon>
        <taxon>Roseiconus</taxon>
    </lineage>
</organism>
<reference evidence="1 2" key="1">
    <citation type="submission" date="2023-06" db="EMBL/GenBank/DDBJ databases">
        <title>Roseiconus lacunae JC819 isolated from Gulf of Mannar region, Tamil Nadu.</title>
        <authorList>
            <person name="Pk S."/>
            <person name="Ch S."/>
            <person name="Ch V.R."/>
        </authorList>
    </citation>
    <scope>NUCLEOTIDE SEQUENCE [LARGE SCALE GENOMIC DNA]</scope>
    <source>
        <strain evidence="1 2">JC819</strain>
    </source>
</reference>
<evidence type="ECO:0000313" key="1">
    <source>
        <dbReference type="EMBL" id="MDM4015368.1"/>
    </source>
</evidence>
<accession>A0ABT7PG64</accession>
<protein>
    <submittedName>
        <fullName evidence="1">Uncharacterized protein</fullName>
    </submittedName>
</protein>
<name>A0ABT7PG64_9BACT</name>
<proteinExistence type="predicted"/>
<dbReference type="RefSeq" id="WP_289162842.1">
    <property type="nucleotide sequence ID" value="NZ_CP141221.1"/>
</dbReference>
<gene>
    <name evidence="1" type="ORF">QTN89_08015</name>
</gene>
<dbReference type="EMBL" id="JASZZN010000005">
    <property type="protein sequence ID" value="MDM4015368.1"/>
    <property type="molecule type" value="Genomic_DNA"/>
</dbReference>
<keyword evidence="2" id="KW-1185">Reference proteome</keyword>
<evidence type="ECO:0000313" key="2">
    <source>
        <dbReference type="Proteomes" id="UP001239462"/>
    </source>
</evidence>
<comment type="caution">
    <text evidence="1">The sequence shown here is derived from an EMBL/GenBank/DDBJ whole genome shotgun (WGS) entry which is preliminary data.</text>
</comment>
<sequence length="333" mass="36239">MDVQLAKGISLVVFLSVFSHQGVFAETPIVRFDMPAVVPAVETSASSGHREVTVALPLSSLIVDTTRRSGSTPPIDHLLVKCATRDQHPVVGFLPKTELETDYAGPISITQKRETTDNIGVNVDGSYHPFGGGHLGADSSDKDSDASQFTKHAPMQAVVASGTTDRGRGVYFKLRWTAQQVLEGEKIFQVSFAVPTGWRGGLVDVTVVAKGTNKPLFGDEKLLDIHTQQFVVAVHQEKDAKAAEIAMRLAQLDHKLAEMSRDNSGGATLADWIRKTLIPLADRKSQDDRPAHWYQRVIGGTADPHTDKEIAKLPMPVRVTVLDYADASRKLTQ</sequence>